<dbReference type="AlphaFoldDB" id="A0A0L8A8E3"/>
<organism evidence="2 3">
    <name type="scientific">Stenotrophomonas geniculata N1</name>
    <dbReference type="NCBI Taxonomy" id="1167641"/>
    <lineage>
        <taxon>Bacteria</taxon>
        <taxon>Pseudomonadati</taxon>
        <taxon>Pseudomonadota</taxon>
        <taxon>Gammaproteobacteria</taxon>
        <taxon>Lysobacterales</taxon>
        <taxon>Lysobacteraceae</taxon>
        <taxon>Stenotrophomonas</taxon>
    </lineage>
</organism>
<evidence type="ECO:0000259" key="1">
    <source>
        <dbReference type="PROSITE" id="PS50035"/>
    </source>
</evidence>
<proteinExistence type="predicted"/>
<dbReference type="InterPro" id="IPR001736">
    <property type="entry name" value="PLipase_D/transphosphatidylase"/>
</dbReference>
<dbReference type="PANTHER" id="PTHR21248">
    <property type="entry name" value="CARDIOLIPIN SYNTHASE"/>
    <property type="match status" value="1"/>
</dbReference>
<protein>
    <submittedName>
        <fullName evidence="2">Cardiolipin synthase</fullName>
    </submittedName>
</protein>
<dbReference type="Proteomes" id="UP000036890">
    <property type="component" value="Unassembled WGS sequence"/>
</dbReference>
<dbReference type="OrthoDB" id="9814092at2"/>
<dbReference type="SUPFAM" id="SSF56024">
    <property type="entry name" value="Phospholipase D/nuclease"/>
    <property type="match status" value="2"/>
</dbReference>
<dbReference type="PROSITE" id="PS50035">
    <property type="entry name" value="PLD"/>
    <property type="match status" value="2"/>
</dbReference>
<dbReference type="GO" id="GO:0030572">
    <property type="term" value="F:phosphatidyltransferase activity"/>
    <property type="evidence" value="ECO:0007669"/>
    <property type="project" value="UniProtKB-ARBA"/>
</dbReference>
<feature type="domain" description="PLD phosphodiesterase" evidence="1">
    <location>
        <begin position="188"/>
        <end position="215"/>
    </location>
</feature>
<dbReference type="SMART" id="SM00155">
    <property type="entry name" value="PLDc"/>
    <property type="match status" value="2"/>
</dbReference>
<dbReference type="CDD" id="cd09113">
    <property type="entry name" value="PLDc_ymdC_like_2"/>
    <property type="match status" value="1"/>
</dbReference>
<name>A0A0L8A8E3_9GAMM</name>
<dbReference type="Pfam" id="PF13091">
    <property type="entry name" value="PLDc_2"/>
    <property type="match status" value="2"/>
</dbReference>
<evidence type="ECO:0000313" key="2">
    <source>
        <dbReference type="EMBL" id="KOE98647.1"/>
    </source>
</evidence>
<feature type="domain" description="PLD phosphodiesterase" evidence="1">
    <location>
        <begin position="421"/>
        <end position="448"/>
    </location>
</feature>
<comment type="caution">
    <text evidence="2">The sequence shown here is derived from an EMBL/GenBank/DDBJ whole genome shotgun (WGS) entry which is preliminary data.</text>
</comment>
<dbReference type="RefSeq" id="WP_029379844.1">
    <property type="nucleotide sequence ID" value="NZ_AJLO02000027.1"/>
</dbReference>
<dbReference type="PANTHER" id="PTHR21248:SF12">
    <property type="entry name" value="CARDIOLIPIN SYNTHASE C"/>
    <property type="match status" value="1"/>
</dbReference>
<dbReference type="InterPro" id="IPR025202">
    <property type="entry name" value="PLD-like_dom"/>
</dbReference>
<gene>
    <name evidence="2" type="ORF">W7K_14285</name>
</gene>
<sequence length="530" mass="59095">MAWLYHRGMSLPKPLWRRLLRVAAIILAALLLLVLSGLLLADHLTPRAQGAPSHVLPLQPAQTRIDQEIVPLQDAHPGQSGVAFLSDGMDAFAARAMITTHAGRSLDLQYYIWHDDLIGHLMAKALYDAAERGVRVRILLDDMNAKDKDALMMALDAHPNIEIRLYNPFRNRSGIARTLELVQRAFSVNHRMHNKSWIADGRIAIVGGRNIGEEYFSARDDVNFQDLDLVVAGPAVQQANQIFDDYWNSSTAIPISALASYTAAQLQQLVRQSDLDAMHAKAQPYLQRVAESRARQRPSPEPLHWSANVRIASDPPMKHRDDDRRGWLVSRLSDELRSTRHSALLISPYFVPGNDGVEALSALAARGVQVGVVTNSLAANDVAAVHGGYMGYRVPLLEAGVHVYELKAQGQSSDAGVFGSSGASLHTKAFLVDDRRGFVGSFNLDPRSAYLNTEMGVLFDDPVLGAQLRDEYLRLADPRHSWWLALDDRHRLRWLEREPPPHWVEAEPGATARKRWLSRVISWLPVESQL</sequence>
<dbReference type="Gene3D" id="3.30.870.10">
    <property type="entry name" value="Endonuclease Chain A"/>
    <property type="match status" value="2"/>
</dbReference>
<dbReference type="CDD" id="cd09111">
    <property type="entry name" value="PLDc_ymdC_like_1"/>
    <property type="match status" value="1"/>
</dbReference>
<evidence type="ECO:0000313" key="3">
    <source>
        <dbReference type="Proteomes" id="UP000036890"/>
    </source>
</evidence>
<reference evidence="2 3" key="1">
    <citation type="journal article" date="2012" name="J. Bacteriol.">
        <title>Genome sequence of a novel nicotine-degrading strain, Pseudomonas geniculata N1.</title>
        <authorList>
            <person name="Tang H."/>
            <person name="Yu H."/>
            <person name="Tai C."/>
            <person name="Huang K."/>
            <person name="Liu Y."/>
            <person name="Wang L."/>
            <person name="Yao Y."/>
            <person name="Wu G."/>
            <person name="Xu P."/>
        </authorList>
    </citation>
    <scope>NUCLEOTIDE SEQUENCE [LARGE SCALE GENOMIC DNA]</scope>
    <source>
        <strain evidence="2 3">N1</strain>
    </source>
</reference>
<dbReference type="EMBL" id="AJLO02000027">
    <property type="protein sequence ID" value="KOE98647.1"/>
    <property type="molecule type" value="Genomic_DNA"/>
</dbReference>
<accession>A0A0L8A8E3</accession>
<dbReference type="GO" id="GO:0032049">
    <property type="term" value="P:cardiolipin biosynthetic process"/>
    <property type="evidence" value="ECO:0007669"/>
    <property type="project" value="UniProtKB-ARBA"/>
</dbReference>